<gene>
    <name evidence="1" type="ORF">M9H77_18160</name>
</gene>
<comment type="caution">
    <text evidence="1">The sequence shown here is derived from an EMBL/GenBank/DDBJ whole genome shotgun (WGS) entry which is preliminary data.</text>
</comment>
<reference evidence="2" key="1">
    <citation type="journal article" date="2023" name="Nat. Plants">
        <title>Single-cell RNA sequencing provides a high-resolution roadmap for understanding the multicellular compartmentation of specialized metabolism.</title>
        <authorList>
            <person name="Sun S."/>
            <person name="Shen X."/>
            <person name="Li Y."/>
            <person name="Li Y."/>
            <person name="Wang S."/>
            <person name="Li R."/>
            <person name="Zhang H."/>
            <person name="Shen G."/>
            <person name="Guo B."/>
            <person name="Wei J."/>
            <person name="Xu J."/>
            <person name="St-Pierre B."/>
            <person name="Chen S."/>
            <person name="Sun C."/>
        </authorList>
    </citation>
    <scope>NUCLEOTIDE SEQUENCE [LARGE SCALE GENOMIC DNA]</scope>
</reference>
<name>A0ACC0B6P2_CATRO</name>
<evidence type="ECO:0000313" key="2">
    <source>
        <dbReference type="Proteomes" id="UP001060085"/>
    </source>
</evidence>
<protein>
    <submittedName>
        <fullName evidence="1">Uncharacterized protein</fullName>
    </submittedName>
</protein>
<sequence length="201" mass="23118">MSASLKNKSVKEEQREKEIGVLEKNSSKDEDGKLAYKSIKTMNFFPSKPYLSFEIYFKEMLFSLVFMKNGYQFYFLNSLGTLLEKKHFIEFNSISCAIPRVDECHFNTSNYVFYVPGIEDKGRNMEKELSNFLKDLPISLSLYPSLTCYEVSLVELELFLESYLSHVSIYGDFCAISFGGGLFLVISYPSTCLSSHVFLED</sequence>
<organism evidence="1 2">
    <name type="scientific">Catharanthus roseus</name>
    <name type="common">Madagascar periwinkle</name>
    <name type="synonym">Vinca rosea</name>
    <dbReference type="NCBI Taxonomy" id="4058"/>
    <lineage>
        <taxon>Eukaryota</taxon>
        <taxon>Viridiplantae</taxon>
        <taxon>Streptophyta</taxon>
        <taxon>Embryophyta</taxon>
        <taxon>Tracheophyta</taxon>
        <taxon>Spermatophyta</taxon>
        <taxon>Magnoliopsida</taxon>
        <taxon>eudicotyledons</taxon>
        <taxon>Gunneridae</taxon>
        <taxon>Pentapetalae</taxon>
        <taxon>asterids</taxon>
        <taxon>lamiids</taxon>
        <taxon>Gentianales</taxon>
        <taxon>Apocynaceae</taxon>
        <taxon>Rauvolfioideae</taxon>
        <taxon>Vinceae</taxon>
        <taxon>Catharanthinae</taxon>
        <taxon>Catharanthus</taxon>
    </lineage>
</organism>
<dbReference type="EMBL" id="CM044704">
    <property type="protein sequence ID" value="KAI5668307.1"/>
    <property type="molecule type" value="Genomic_DNA"/>
</dbReference>
<proteinExistence type="predicted"/>
<accession>A0ACC0B6P2</accession>
<keyword evidence="2" id="KW-1185">Reference proteome</keyword>
<evidence type="ECO:0000313" key="1">
    <source>
        <dbReference type="EMBL" id="KAI5668307.1"/>
    </source>
</evidence>
<dbReference type="Proteomes" id="UP001060085">
    <property type="component" value="Linkage Group LG04"/>
</dbReference>